<reference evidence="1 2" key="1">
    <citation type="submission" date="2018-04" db="EMBL/GenBank/DDBJ databases">
        <title>Genomic Encyclopedia of Type Strains, Phase IV (KMG-IV): sequencing the most valuable type-strain genomes for metagenomic binning, comparative biology and taxonomic classification.</title>
        <authorList>
            <person name="Goeker M."/>
        </authorList>
    </citation>
    <scope>NUCLEOTIDE SEQUENCE [LARGE SCALE GENOMIC DNA]</scope>
    <source>
        <strain evidence="1 2">DSM 20705</strain>
    </source>
</reference>
<evidence type="ECO:0000313" key="2">
    <source>
        <dbReference type="Proteomes" id="UP000245793"/>
    </source>
</evidence>
<comment type="caution">
    <text evidence="1">The sequence shown here is derived from an EMBL/GenBank/DDBJ whole genome shotgun (WGS) entry which is preliminary data.</text>
</comment>
<dbReference type="EMBL" id="QEKV01000014">
    <property type="protein sequence ID" value="PVY88838.1"/>
    <property type="molecule type" value="Genomic_DNA"/>
</dbReference>
<proteinExistence type="predicted"/>
<organism evidence="1 2">
    <name type="scientific">Ezakiella coagulans</name>
    <dbReference type="NCBI Taxonomy" id="46507"/>
    <lineage>
        <taxon>Bacteria</taxon>
        <taxon>Bacillati</taxon>
        <taxon>Bacillota</taxon>
        <taxon>Tissierellia</taxon>
        <taxon>Ezakiella</taxon>
    </lineage>
</organism>
<gene>
    <name evidence="1" type="ORF">C7381_11415</name>
</gene>
<evidence type="ECO:0000313" key="1">
    <source>
        <dbReference type="EMBL" id="PVY88838.1"/>
    </source>
</evidence>
<dbReference type="Proteomes" id="UP000245793">
    <property type="component" value="Unassembled WGS sequence"/>
</dbReference>
<dbReference type="RefSeq" id="WP_116480585.1">
    <property type="nucleotide sequence ID" value="NZ_QEKV01000014.1"/>
</dbReference>
<name>A0A2U1DMD1_9FIRM</name>
<sequence length="126" mass="14883">MSKISKKNKSIILLATIIVLIAVFCTVISGGVFGECNPLRVINGFIQVRILNKDYYEIQEYPKVMIANKDLNLVDYMKDLGWTYVETSDANKSVMENIFEFRYKEMVYAYVRVTEHKNYYIWEWNE</sequence>
<accession>A0A2U1DMD1</accession>
<keyword evidence="2" id="KW-1185">Reference proteome</keyword>
<protein>
    <submittedName>
        <fullName evidence="1">Uncharacterized protein</fullName>
    </submittedName>
</protein>
<dbReference type="AlphaFoldDB" id="A0A2U1DMD1"/>